<feature type="region of interest" description="Disordered" evidence="4">
    <location>
        <begin position="268"/>
        <end position="292"/>
    </location>
</feature>
<evidence type="ECO:0000256" key="3">
    <source>
        <dbReference type="PROSITE-ProRule" id="PRU00221"/>
    </source>
</evidence>
<keyword evidence="1 3" id="KW-0853">WD repeat</keyword>
<dbReference type="PROSITE" id="PS50082">
    <property type="entry name" value="WD_REPEATS_2"/>
    <property type="match status" value="5"/>
</dbReference>
<dbReference type="PANTHER" id="PTHR22847">
    <property type="entry name" value="WD40 REPEAT PROTEIN"/>
    <property type="match status" value="1"/>
</dbReference>
<dbReference type="PROSITE" id="PS50294">
    <property type="entry name" value="WD_REPEATS_REGION"/>
    <property type="match status" value="3"/>
</dbReference>
<keyword evidence="7" id="KW-1185">Reference proteome</keyword>
<protein>
    <submittedName>
        <fullName evidence="6">WD40 repeat-like protein</fullName>
    </submittedName>
</protein>
<dbReference type="Gene3D" id="2.130.10.10">
    <property type="entry name" value="YVTN repeat-like/Quinoprotein amine dehydrogenase"/>
    <property type="match status" value="2"/>
</dbReference>
<sequence length="681" mass="74871">MLTMDGPSSSFPPPPSTPPNRLRRRGMSATPPNSTVRFSRLLTSVLGSPFLTTVDLASLPPHLDLVDGDDTVVPRADTVTRPPSPDDYGLFGFEVVQREDGSAQDDDWPFKRSPFRSLLPRIWDVLSASPPRRQQSAFSYNYSNSSIWVPKPIDYARLPPLDGEEGELIDDEACFFCPPVRAVTGIDIVTLLPPELALHILVLLLSPTAPNTLAPAPALLAGFADHANDSAEALRTLIACRSVSRKWKRLASDNAVWRAAFIGRWGMPPRQPRAPRTPTPTVARPPMPPRRVSSTLDARMKKLPALPPNETPSLSSPAPLGLDWCKLYRARLDLDRRWDGTTDSMYPPWEPRANALAGHADSVYCLEFSRTHIITGSRDRSVKVWGLRSGRLLGTFANEHRGSVLCLKFELGPVEKTAAEESLLRGFLVTGSSDCTVCVWDLWTEVPGEDAPVLGEVRAVLRGHEGGVLDLRIDEKWIVSCSKDAAIRIWARDTLELHRTLRGHEGPVNAVGLQSGDYTEGKARRKRHSGRVVSASGDGRIILWDIASGERVRTFEGHDRGLACIEFKEDLIISGSNDCKIKIWSAATGVCLRTLVGHEALVRALSFDSQSGRLVSASYDKSVRVWDLATGRVLRVVRDCHTSHIFDVKFDACRIVSTSHDQKVVVLDFSAGLGVDPALLA</sequence>
<dbReference type="InterPro" id="IPR001680">
    <property type="entry name" value="WD40_rpt"/>
</dbReference>
<evidence type="ECO:0000313" key="6">
    <source>
        <dbReference type="EMBL" id="KAJ7628521.1"/>
    </source>
</evidence>
<dbReference type="GO" id="GO:1990234">
    <property type="term" value="C:transferase complex"/>
    <property type="evidence" value="ECO:0007669"/>
    <property type="project" value="UniProtKB-ARBA"/>
</dbReference>
<feature type="region of interest" description="Disordered" evidence="4">
    <location>
        <begin position="1"/>
        <end position="34"/>
    </location>
</feature>
<keyword evidence="2" id="KW-0677">Repeat</keyword>
<dbReference type="PANTHER" id="PTHR22847:SF745">
    <property type="entry name" value="F-BOX_WD REPEAT-CONTAINING PROTEIN 7"/>
    <property type="match status" value="1"/>
</dbReference>
<feature type="repeat" description="WD" evidence="3">
    <location>
        <begin position="461"/>
        <end position="500"/>
    </location>
</feature>
<evidence type="ECO:0000256" key="4">
    <source>
        <dbReference type="SAM" id="MobiDB-lite"/>
    </source>
</evidence>
<dbReference type="InterPro" id="IPR015943">
    <property type="entry name" value="WD40/YVTN_repeat-like_dom_sf"/>
</dbReference>
<feature type="repeat" description="WD" evidence="3">
    <location>
        <begin position="555"/>
        <end position="594"/>
    </location>
</feature>
<feature type="repeat" description="WD" evidence="3">
    <location>
        <begin position="595"/>
        <end position="636"/>
    </location>
</feature>
<dbReference type="PRINTS" id="PR00320">
    <property type="entry name" value="GPROTEINBRPT"/>
</dbReference>
<dbReference type="SUPFAM" id="SSF50978">
    <property type="entry name" value="WD40 repeat-like"/>
    <property type="match status" value="1"/>
</dbReference>
<evidence type="ECO:0000256" key="2">
    <source>
        <dbReference type="ARBA" id="ARBA00022737"/>
    </source>
</evidence>
<dbReference type="InterPro" id="IPR001810">
    <property type="entry name" value="F-box_dom"/>
</dbReference>
<feature type="domain" description="F-box" evidence="5">
    <location>
        <begin position="191"/>
        <end position="261"/>
    </location>
</feature>
<dbReference type="CDD" id="cd00200">
    <property type="entry name" value="WD40"/>
    <property type="match status" value="1"/>
</dbReference>
<gene>
    <name evidence="6" type="ORF">FB45DRAFT_1004103</name>
</gene>
<accession>A0AAD7FMM2</accession>
<feature type="repeat" description="WD" evidence="3">
    <location>
        <begin position="356"/>
        <end position="395"/>
    </location>
</feature>
<dbReference type="Pfam" id="PF12937">
    <property type="entry name" value="F-box-like"/>
    <property type="match status" value="1"/>
</dbReference>
<evidence type="ECO:0000313" key="7">
    <source>
        <dbReference type="Proteomes" id="UP001221142"/>
    </source>
</evidence>
<comment type="caution">
    <text evidence="6">The sequence shown here is derived from an EMBL/GenBank/DDBJ whole genome shotgun (WGS) entry which is preliminary data.</text>
</comment>
<evidence type="ECO:0000259" key="5">
    <source>
        <dbReference type="Pfam" id="PF12937"/>
    </source>
</evidence>
<dbReference type="Pfam" id="PF00400">
    <property type="entry name" value="WD40"/>
    <property type="match status" value="6"/>
</dbReference>
<name>A0AAD7FMM2_9AGAR</name>
<dbReference type="EMBL" id="JARKIF010000010">
    <property type="protein sequence ID" value="KAJ7628521.1"/>
    <property type="molecule type" value="Genomic_DNA"/>
</dbReference>
<evidence type="ECO:0000256" key="1">
    <source>
        <dbReference type="ARBA" id="ARBA00022574"/>
    </source>
</evidence>
<dbReference type="SMART" id="SM00320">
    <property type="entry name" value="WD40"/>
    <property type="match status" value="7"/>
</dbReference>
<feature type="repeat" description="WD" evidence="3">
    <location>
        <begin position="532"/>
        <end position="554"/>
    </location>
</feature>
<proteinExistence type="predicted"/>
<organism evidence="6 7">
    <name type="scientific">Roridomyces roridus</name>
    <dbReference type="NCBI Taxonomy" id="1738132"/>
    <lineage>
        <taxon>Eukaryota</taxon>
        <taxon>Fungi</taxon>
        <taxon>Dikarya</taxon>
        <taxon>Basidiomycota</taxon>
        <taxon>Agaricomycotina</taxon>
        <taxon>Agaricomycetes</taxon>
        <taxon>Agaricomycetidae</taxon>
        <taxon>Agaricales</taxon>
        <taxon>Marasmiineae</taxon>
        <taxon>Mycenaceae</taxon>
        <taxon>Roridomyces</taxon>
    </lineage>
</organism>
<feature type="compositionally biased region" description="Pro residues" evidence="4">
    <location>
        <begin position="269"/>
        <end position="289"/>
    </location>
</feature>
<reference evidence="6" key="1">
    <citation type="submission" date="2023-03" db="EMBL/GenBank/DDBJ databases">
        <title>Massive genome expansion in bonnet fungi (Mycena s.s.) driven by repeated elements and novel gene families across ecological guilds.</title>
        <authorList>
            <consortium name="Lawrence Berkeley National Laboratory"/>
            <person name="Harder C.B."/>
            <person name="Miyauchi S."/>
            <person name="Viragh M."/>
            <person name="Kuo A."/>
            <person name="Thoen E."/>
            <person name="Andreopoulos B."/>
            <person name="Lu D."/>
            <person name="Skrede I."/>
            <person name="Drula E."/>
            <person name="Henrissat B."/>
            <person name="Morin E."/>
            <person name="Kohler A."/>
            <person name="Barry K."/>
            <person name="LaButti K."/>
            <person name="Morin E."/>
            <person name="Salamov A."/>
            <person name="Lipzen A."/>
            <person name="Mereny Z."/>
            <person name="Hegedus B."/>
            <person name="Baldrian P."/>
            <person name="Stursova M."/>
            <person name="Weitz H."/>
            <person name="Taylor A."/>
            <person name="Grigoriev I.V."/>
            <person name="Nagy L.G."/>
            <person name="Martin F."/>
            <person name="Kauserud H."/>
        </authorList>
    </citation>
    <scope>NUCLEOTIDE SEQUENCE</scope>
    <source>
        <strain evidence="6">9284</strain>
    </source>
</reference>
<dbReference type="InterPro" id="IPR036047">
    <property type="entry name" value="F-box-like_dom_sf"/>
</dbReference>
<dbReference type="PROSITE" id="PS00678">
    <property type="entry name" value="WD_REPEATS_1"/>
    <property type="match status" value="1"/>
</dbReference>
<dbReference type="InterPro" id="IPR036322">
    <property type="entry name" value="WD40_repeat_dom_sf"/>
</dbReference>
<dbReference type="SUPFAM" id="SSF81383">
    <property type="entry name" value="F-box domain"/>
    <property type="match status" value="1"/>
</dbReference>
<dbReference type="InterPro" id="IPR020472">
    <property type="entry name" value="WD40_PAC1"/>
</dbReference>
<dbReference type="AlphaFoldDB" id="A0AAD7FMM2"/>
<dbReference type="Proteomes" id="UP001221142">
    <property type="component" value="Unassembled WGS sequence"/>
</dbReference>
<dbReference type="Gene3D" id="1.20.1280.50">
    <property type="match status" value="1"/>
</dbReference>
<dbReference type="InterPro" id="IPR019775">
    <property type="entry name" value="WD40_repeat_CS"/>
</dbReference>